<feature type="region of interest" description="Disordered" evidence="1">
    <location>
        <begin position="18"/>
        <end position="165"/>
    </location>
</feature>
<feature type="non-terminal residue" evidence="2">
    <location>
        <position position="1"/>
    </location>
</feature>
<evidence type="ECO:0000256" key="1">
    <source>
        <dbReference type="SAM" id="MobiDB-lite"/>
    </source>
</evidence>
<feature type="non-terminal residue" evidence="2">
    <location>
        <position position="179"/>
    </location>
</feature>
<evidence type="ECO:0000313" key="2">
    <source>
        <dbReference type="EMBL" id="CAA9476163.1"/>
    </source>
</evidence>
<accession>A0A6J4RKW0</accession>
<protein>
    <submittedName>
        <fullName evidence="2">Uncharacterized protein</fullName>
    </submittedName>
</protein>
<organism evidence="2">
    <name type="scientific">uncultured Solirubrobacteraceae bacterium</name>
    <dbReference type="NCBI Taxonomy" id="1162706"/>
    <lineage>
        <taxon>Bacteria</taxon>
        <taxon>Bacillati</taxon>
        <taxon>Actinomycetota</taxon>
        <taxon>Thermoleophilia</taxon>
        <taxon>Solirubrobacterales</taxon>
        <taxon>Solirubrobacteraceae</taxon>
        <taxon>environmental samples</taxon>
    </lineage>
</organism>
<feature type="compositionally biased region" description="Basic residues" evidence="1">
    <location>
        <begin position="140"/>
        <end position="152"/>
    </location>
</feature>
<dbReference type="EMBL" id="CADCVR010000012">
    <property type="protein sequence ID" value="CAA9476163.1"/>
    <property type="molecule type" value="Genomic_DNA"/>
</dbReference>
<name>A0A6J4RKW0_9ACTN</name>
<proteinExistence type="predicted"/>
<feature type="compositionally biased region" description="Basic residues" evidence="1">
    <location>
        <begin position="54"/>
        <end position="67"/>
    </location>
</feature>
<sequence length="179" mass="19999">GTPRHLAQDCGLLRLGRGARSGVRRAGGGLRARGQAPGELPRAPQRPAPGLPPSRRRLRRHLRGVRRAAHDAVAGCPAGQRREWGRRRTRPSRDPEVLQRRPAGRRQVQGLDPGGPEPPGDRQRPGQAPDRLRLRLDLRPRRRDAAHRRQGLHAHAAQRRDLRRGARVAHREGLLQPVL</sequence>
<reference evidence="2" key="1">
    <citation type="submission" date="2020-02" db="EMBL/GenBank/DDBJ databases">
        <authorList>
            <person name="Meier V. D."/>
        </authorList>
    </citation>
    <scope>NUCLEOTIDE SEQUENCE</scope>
    <source>
        <strain evidence="2">AVDCRST_MAG53</strain>
    </source>
</reference>
<gene>
    <name evidence="2" type="ORF">AVDCRST_MAG53-320</name>
</gene>
<feature type="compositionally biased region" description="Basic and acidic residues" evidence="1">
    <location>
        <begin position="119"/>
        <end position="139"/>
    </location>
</feature>
<dbReference type="AlphaFoldDB" id="A0A6J4RKW0"/>